<dbReference type="PANTHER" id="PTHR13932:SF5">
    <property type="entry name" value="RADICAL S-ADENOSYL METHIONINE DOMAIN-CONTAINING PROTEIN 1, MITOCHONDRIAL"/>
    <property type="match status" value="1"/>
</dbReference>
<dbReference type="SUPFAM" id="SSF102114">
    <property type="entry name" value="Radical SAM enzymes"/>
    <property type="match status" value="1"/>
</dbReference>
<sequence>MSCDPGVRALYLHIPFCARKCAYCDFASWTTPAGDPLMGAYAHALATQLDEVASLGLLDGCETAYVGGGTPTLLGEKDLGRLVEKIVGAAAPSELTCEANPDSLTDGVLLAAREAGATRLSVGVQSLDDGELRELGRLHDAACARDRVTAAVATGLDVSVDLMCATPGQTGESWMRTLRGAVALGVGHVSVYPLQIEEGTPLDRRYADEPCTWNDPEVQAERMSQAQVALEAHGYSRYEVASYARPGRECRHNKVYWTGSPYLGLGTGASSMLDLEGYLRLCATCPQLPAAPEGARRVRLTVETRRRELAAEPRLSALSFSLEFLTEPQAVAEDLMLGARLVEGLRPELVARARELFGARFDDTVDALLARGLLVERNGRLAPTEQGWLLGNELYGALWDLTPGEVATARC</sequence>
<comment type="caution">
    <text evidence="4">The sequence shown here is derived from an EMBL/GenBank/DDBJ whole genome shotgun (WGS) entry which is preliminary data.</text>
</comment>
<comment type="similarity">
    <text evidence="1">Belongs to the anaerobic coproporphyrinogen-III oxidase family. HemW subfamily.</text>
</comment>
<dbReference type="Gene3D" id="3.30.750.200">
    <property type="match status" value="1"/>
</dbReference>
<dbReference type="InterPro" id="IPR058240">
    <property type="entry name" value="rSAM_sf"/>
</dbReference>
<proteinExistence type="inferred from homology"/>
<protein>
    <recommendedName>
        <fullName evidence="2">Heme chaperone HemW</fullName>
    </recommendedName>
</protein>
<name>A0A9D2IQL3_9ACTN</name>
<dbReference type="Proteomes" id="UP000824029">
    <property type="component" value="Unassembled WGS sequence"/>
</dbReference>
<dbReference type="SFLD" id="SFLDS00029">
    <property type="entry name" value="Radical_SAM"/>
    <property type="match status" value="1"/>
</dbReference>
<gene>
    <name evidence="4" type="ORF">IAA22_07025</name>
</gene>
<dbReference type="EMBL" id="DXBZ01000139">
    <property type="protein sequence ID" value="HIZ18842.1"/>
    <property type="molecule type" value="Genomic_DNA"/>
</dbReference>
<dbReference type="Pfam" id="PF06969">
    <property type="entry name" value="HemN_C"/>
    <property type="match status" value="1"/>
</dbReference>
<dbReference type="InterPro" id="IPR004559">
    <property type="entry name" value="HemW-like"/>
</dbReference>
<dbReference type="InterPro" id="IPR007197">
    <property type="entry name" value="rSAM"/>
</dbReference>
<dbReference type="GO" id="GO:0004109">
    <property type="term" value="F:coproporphyrinogen oxidase activity"/>
    <property type="evidence" value="ECO:0007669"/>
    <property type="project" value="InterPro"/>
</dbReference>
<evidence type="ECO:0000256" key="1">
    <source>
        <dbReference type="ARBA" id="ARBA00006100"/>
    </source>
</evidence>
<dbReference type="SMART" id="SM00729">
    <property type="entry name" value="Elp3"/>
    <property type="match status" value="1"/>
</dbReference>
<organism evidence="4 5">
    <name type="scientific">Candidatus Olsenella stercoravium</name>
    <dbReference type="NCBI Taxonomy" id="2838713"/>
    <lineage>
        <taxon>Bacteria</taxon>
        <taxon>Bacillati</taxon>
        <taxon>Actinomycetota</taxon>
        <taxon>Coriobacteriia</taxon>
        <taxon>Coriobacteriales</taxon>
        <taxon>Atopobiaceae</taxon>
        <taxon>Olsenella</taxon>
    </lineage>
</organism>
<accession>A0A9D2IQL3</accession>
<dbReference type="PROSITE" id="PS51918">
    <property type="entry name" value="RADICAL_SAM"/>
    <property type="match status" value="1"/>
</dbReference>
<dbReference type="SFLD" id="SFLDG01065">
    <property type="entry name" value="anaerobic_coproporphyrinogen-I"/>
    <property type="match status" value="1"/>
</dbReference>
<feature type="domain" description="Radical SAM core" evidence="3">
    <location>
        <begin position="2"/>
        <end position="236"/>
    </location>
</feature>
<dbReference type="GO" id="GO:0051539">
    <property type="term" value="F:4 iron, 4 sulfur cluster binding"/>
    <property type="evidence" value="ECO:0007669"/>
    <property type="project" value="InterPro"/>
</dbReference>
<reference evidence="4" key="1">
    <citation type="journal article" date="2021" name="PeerJ">
        <title>Extensive microbial diversity within the chicken gut microbiome revealed by metagenomics and culture.</title>
        <authorList>
            <person name="Gilroy R."/>
            <person name="Ravi A."/>
            <person name="Getino M."/>
            <person name="Pursley I."/>
            <person name="Horton D.L."/>
            <person name="Alikhan N.F."/>
            <person name="Baker D."/>
            <person name="Gharbi K."/>
            <person name="Hall N."/>
            <person name="Watson M."/>
            <person name="Adriaenssens E.M."/>
            <person name="Foster-Nyarko E."/>
            <person name="Jarju S."/>
            <person name="Secka A."/>
            <person name="Antonio M."/>
            <person name="Oren A."/>
            <person name="Chaudhuri R.R."/>
            <person name="La Ragione R."/>
            <person name="Hildebrand F."/>
            <person name="Pallen M.J."/>
        </authorList>
    </citation>
    <scope>NUCLEOTIDE SEQUENCE</scope>
    <source>
        <strain evidence="4">ChiHecolR3B27-1887</strain>
    </source>
</reference>
<dbReference type="GO" id="GO:0006779">
    <property type="term" value="P:porphyrin-containing compound biosynthetic process"/>
    <property type="evidence" value="ECO:0007669"/>
    <property type="project" value="InterPro"/>
</dbReference>
<dbReference type="Pfam" id="PF04055">
    <property type="entry name" value="Radical_SAM"/>
    <property type="match status" value="1"/>
</dbReference>
<dbReference type="GO" id="GO:0005737">
    <property type="term" value="C:cytoplasm"/>
    <property type="evidence" value="ECO:0007669"/>
    <property type="project" value="InterPro"/>
</dbReference>
<dbReference type="AlphaFoldDB" id="A0A9D2IQL3"/>
<evidence type="ECO:0000259" key="3">
    <source>
        <dbReference type="PROSITE" id="PS51918"/>
    </source>
</evidence>
<dbReference type="PANTHER" id="PTHR13932">
    <property type="entry name" value="COPROPORPHYRINIGEN III OXIDASE"/>
    <property type="match status" value="1"/>
</dbReference>
<evidence type="ECO:0000313" key="4">
    <source>
        <dbReference type="EMBL" id="HIZ18842.1"/>
    </source>
</evidence>
<dbReference type="SFLD" id="SFLDF00562">
    <property type="entry name" value="HemN-like__clustered_with_heat"/>
    <property type="match status" value="1"/>
</dbReference>
<evidence type="ECO:0000313" key="5">
    <source>
        <dbReference type="Proteomes" id="UP000824029"/>
    </source>
</evidence>
<dbReference type="InterPro" id="IPR006638">
    <property type="entry name" value="Elp3/MiaA/NifB-like_rSAM"/>
</dbReference>
<dbReference type="CDD" id="cd01335">
    <property type="entry name" value="Radical_SAM"/>
    <property type="match status" value="1"/>
</dbReference>
<evidence type="ECO:0000256" key="2">
    <source>
        <dbReference type="ARBA" id="ARBA00017228"/>
    </source>
</evidence>
<dbReference type="InterPro" id="IPR034505">
    <property type="entry name" value="Coproporphyrinogen-III_oxidase"/>
</dbReference>
<reference evidence="4" key="2">
    <citation type="submission" date="2021-04" db="EMBL/GenBank/DDBJ databases">
        <authorList>
            <person name="Gilroy R."/>
        </authorList>
    </citation>
    <scope>NUCLEOTIDE SEQUENCE</scope>
    <source>
        <strain evidence="4">ChiHecolR3B27-1887</strain>
    </source>
</reference>
<dbReference type="InterPro" id="IPR010723">
    <property type="entry name" value="HemN_C"/>
</dbReference>